<evidence type="ECO:0000313" key="2">
    <source>
        <dbReference type="Proteomes" id="UP000823614"/>
    </source>
</evidence>
<protein>
    <submittedName>
        <fullName evidence="1">Uncharacterized protein</fullName>
    </submittedName>
</protein>
<dbReference type="Proteomes" id="UP000823614">
    <property type="component" value="Unassembled WGS sequence"/>
</dbReference>
<reference evidence="1" key="2">
    <citation type="journal article" date="2021" name="PeerJ">
        <title>Extensive microbial diversity within the chicken gut microbiome revealed by metagenomics and culture.</title>
        <authorList>
            <person name="Gilroy R."/>
            <person name="Ravi A."/>
            <person name="Getino M."/>
            <person name="Pursley I."/>
            <person name="Horton D.L."/>
            <person name="Alikhan N.F."/>
            <person name="Baker D."/>
            <person name="Gharbi K."/>
            <person name="Hall N."/>
            <person name="Watson M."/>
            <person name="Adriaenssens E.M."/>
            <person name="Foster-Nyarko E."/>
            <person name="Jarju S."/>
            <person name="Secka A."/>
            <person name="Antonio M."/>
            <person name="Oren A."/>
            <person name="Chaudhuri R.R."/>
            <person name="La Ragione R."/>
            <person name="Hildebrand F."/>
            <person name="Pallen M.J."/>
        </authorList>
    </citation>
    <scope>NUCLEOTIDE SEQUENCE</scope>
    <source>
        <strain evidence="1">C6-149</strain>
    </source>
</reference>
<reference evidence="1" key="1">
    <citation type="submission" date="2020-10" db="EMBL/GenBank/DDBJ databases">
        <authorList>
            <person name="Gilroy R."/>
        </authorList>
    </citation>
    <scope>NUCLEOTIDE SEQUENCE</scope>
    <source>
        <strain evidence="1">C6-149</strain>
    </source>
</reference>
<comment type="caution">
    <text evidence="1">The sequence shown here is derived from an EMBL/GenBank/DDBJ whole genome shotgun (WGS) entry which is preliminary data.</text>
</comment>
<proteinExistence type="predicted"/>
<sequence>MNDSEYDYLHELPKQLIDEDLDDMSFAQLGEQKKFNGHGIFVSNEKFTVIQVRKGKRRKTDLTYILMYNKTNSMVRVDIVGAAHHGVPTPHIHIFDDKHNQGDDVIAIADLDNYDPTDDIVSSFMEFLKYNNFRNVSVQTKLFNNQC</sequence>
<dbReference type="AlphaFoldDB" id="A0A9D9E655"/>
<name>A0A9D9E655_9LACO</name>
<dbReference type="InterPro" id="IPR053916">
    <property type="entry name" value="DUF6978"/>
</dbReference>
<gene>
    <name evidence="1" type="ORF">IAA89_06835</name>
</gene>
<dbReference type="EMBL" id="JADIMP010000108">
    <property type="protein sequence ID" value="MBO8442122.1"/>
    <property type="molecule type" value="Genomic_DNA"/>
</dbReference>
<evidence type="ECO:0000313" key="1">
    <source>
        <dbReference type="EMBL" id="MBO8442122.1"/>
    </source>
</evidence>
<organism evidence="1 2">
    <name type="scientific">Candidatus Gallilactobacillus intestinavium</name>
    <dbReference type="NCBI Taxonomy" id="2840838"/>
    <lineage>
        <taxon>Bacteria</taxon>
        <taxon>Bacillati</taxon>
        <taxon>Bacillota</taxon>
        <taxon>Bacilli</taxon>
        <taxon>Lactobacillales</taxon>
        <taxon>Lactobacillaceae</taxon>
        <taxon>Lactobacillaceae incertae sedis</taxon>
        <taxon>Candidatus Gallilactobacillus</taxon>
    </lineage>
</organism>
<dbReference type="Pfam" id="PF22398">
    <property type="entry name" value="DUF6978"/>
    <property type="match status" value="1"/>
</dbReference>
<accession>A0A9D9E655</accession>